<keyword evidence="7" id="KW-0472">Membrane</keyword>
<evidence type="ECO:0000313" key="10">
    <source>
        <dbReference type="EMBL" id="KAL1116490.1"/>
    </source>
</evidence>
<organism evidence="10 11">
    <name type="scientific">Ranatra chinensis</name>
    <dbReference type="NCBI Taxonomy" id="642074"/>
    <lineage>
        <taxon>Eukaryota</taxon>
        <taxon>Metazoa</taxon>
        <taxon>Ecdysozoa</taxon>
        <taxon>Arthropoda</taxon>
        <taxon>Hexapoda</taxon>
        <taxon>Insecta</taxon>
        <taxon>Pterygota</taxon>
        <taxon>Neoptera</taxon>
        <taxon>Paraneoptera</taxon>
        <taxon>Hemiptera</taxon>
        <taxon>Heteroptera</taxon>
        <taxon>Panheteroptera</taxon>
        <taxon>Nepomorpha</taxon>
        <taxon>Nepidae</taxon>
        <taxon>Ranatrinae</taxon>
        <taxon>Ranatra</taxon>
    </lineage>
</organism>
<evidence type="ECO:0000256" key="7">
    <source>
        <dbReference type="ARBA" id="ARBA00023136"/>
    </source>
</evidence>
<feature type="signal peptide" evidence="9">
    <location>
        <begin position="1"/>
        <end position="21"/>
    </location>
</feature>
<dbReference type="Proteomes" id="UP001558652">
    <property type="component" value="Unassembled WGS sequence"/>
</dbReference>
<name>A0ABD0Y0N9_9HEMI</name>
<dbReference type="InterPro" id="IPR022065">
    <property type="entry name" value="Uncharacterised_TMEM59"/>
</dbReference>
<proteinExistence type="inferred from homology"/>
<sequence>MDLGGCHLVLALLGIVGMANSDNAPNFVCDPSDRIQRCSDRCEKTLQVDTNSGYNGFGRHKRISLVRLDMRGGPRFIKHFLPTAVGIAFETPRCLASCLSTARVTYRCRGIKASDEFAFTLDGFGGLMSYIPYTAGGPGGLLVNVYGCHAIGPGFDSLRGRSRVKARLTSGPLGVYYVSRVINTGDDGRERCKRGCRFYMIFRLIDDSRLLDLNSSVDACKSSCKESYIWPGDAVACNAGCDMNSQLRDETLQVADVSDVWPVLRYTTVDRGGSFDAETMRVKFLQGSLLFLLAILILLWYPVKDAEIPECPPIATPADKSRQDFA</sequence>
<evidence type="ECO:0000256" key="2">
    <source>
        <dbReference type="ARBA" id="ARBA00009643"/>
    </source>
</evidence>
<evidence type="ECO:0000256" key="5">
    <source>
        <dbReference type="ARBA" id="ARBA00022989"/>
    </source>
</evidence>
<dbReference type="PANTHER" id="PTHR28652">
    <property type="entry name" value="TRANSMEMBRANE PROTEIN 59-LIKE PROTEIN"/>
    <property type="match status" value="1"/>
</dbReference>
<dbReference type="Pfam" id="PF12280">
    <property type="entry name" value="BSMAP"/>
    <property type="match status" value="1"/>
</dbReference>
<dbReference type="AlphaFoldDB" id="A0ABD0Y0N9"/>
<keyword evidence="6" id="KW-0333">Golgi apparatus</keyword>
<feature type="chain" id="PRO_5044773089" evidence="9">
    <location>
        <begin position="22"/>
        <end position="326"/>
    </location>
</feature>
<comment type="similarity">
    <text evidence="2">Belongs to the TMEM59 family.</text>
</comment>
<evidence type="ECO:0000256" key="1">
    <source>
        <dbReference type="ARBA" id="ARBA00004614"/>
    </source>
</evidence>
<evidence type="ECO:0000256" key="8">
    <source>
        <dbReference type="ARBA" id="ARBA00023180"/>
    </source>
</evidence>
<keyword evidence="4 9" id="KW-0732">Signal</keyword>
<gene>
    <name evidence="10" type="ORF">AAG570_004962</name>
</gene>
<evidence type="ECO:0000256" key="4">
    <source>
        <dbReference type="ARBA" id="ARBA00022729"/>
    </source>
</evidence>
<keyword evidence="8" id="KW-0325">Glycoprotein</keyword>
<evidence type="ECO:0000256" key="3">
    <source>
        <dbReference type="ARBA" id="ARBA00022692"/>
    </source>
</evidence>
<evidence type="ECO:0000256" key="9">
    <source>
        <dbReference type="SAM" id="SignalP"/>
    </source>
</evidence>
<keyword evidence="5" id="KW-1133">Transmembrane helix</keyword>
<reference evidence="10 11" key="1">
    <citation type="submission" date="2024-07" db="EMBL/GenBank/DDBJ databases">
        <title>Chromosome-level genome assembly of the water stick insect Ranatra chinensis (Heteroptera: Nepidae).</title>
        <authorList>
            <person name="Liu X."/>
        </authorList>
    </citation>
    <scope>NUCLEOTIDE SEQUENCE [LARGE SCALE GENOMIC DNA]</scope>
    <source>
        <strain evidence="10">Cailab_2021Rc</strain>
        <tissue evidence="10">Muscle</tissue>
    </source>
</reference>
<dbReference type="PANTHER" id="PTHR28652:SF2">
    <property type="entry name" value="TRANSMEMBRANE PROTEIN 59-LIKE PROTEIN"/>
    <property type="match status" value="1"/>
</dbReference>
<keyword evidence="11" id="KW-1185">Reference proteome</keyword>
<evidence type="ECO:0000313" key="11">
    <source>
        <dbReference type="Proteomes" id="UP001558652"/>
    </source>
</evidence>
<dbReference type="GO" id="GO:0000139">
    <property type="term" value="C:Golgi membrane"/>
    <property type="evidence" value="ECO:0007669"/>
    <property type="project" value="UniProtKB-SubCell"/>
</dbReference>
<comment type="subcellular location">
    <subcellularLocation>
        <location evidence="1">Golgi apparatus membrane</location>
        <topology evidence="1">Single-pass type I membrane protein</topology>
    </subcellularLocation>
</comment>
<evidence type="ECO:0000256" key="6">
    <source>
        <dbReference type="ARBA" id="ARBA00023034"/>
    </source>
</evidence>
<dbReference type="EMBL" id="JBFDAA010000017">
    <property type="protein sequence ID" value="KAL1116490.1"/>
    <property type="molecule type" value="Genomic_DNA"/>
</dbReference>
<comment type="caution">
    <text evidence="10">The sequence shown here is derived from an EMBL/GenBank/DDBJ whole genome shotgun (WGS) entry which is preliminary data.</text>
</comment>
<protein>
    <submittedName>
        <fullName evidence="10">Uncharacterized protein</fullName>
    </submittedName>
</protein>
<keyword evidence="3" id="KW-0812">Transmembrane</keyword>
<accession>A0ABD0Y0N9</accession>